<dbReference type="EMBL" id="BMWG01000026">
    <property type="protein sequence ID" value="GGZ57436.1"/>
    <property type="molecule type" value="Genomic_DNA"/>
</dbReference>
<feature type="transmembrane region" description="Helical" evidence="1">
    <location>
        <begin position="188"/>
        <end position="208"/>
    </location>
</feature>
<dbReference type="RefSeq" id="WP_229869423.1">
    <property type="nucleotide sequence ID" value="NZ_BMWG01000026.1"/>
</dbReference>
<comment type="caution">
    <text evidence="2">The sequence shown here is derived from an EMBL/GenBank/DDBJ whole genome shotgun (WGS) entry which is preliminary data.</text>
</comment>
<feature type="transmembrane region" description="Helical" evidence="1">
    <location>
        <begin position="72"/>
        <end position="93"/>
    </location>
</feature>
<keyword evidence="3" id="KW-1185">Reference proteome</keyword>
<gene>
    <name evidence="2" type="ORF">GCM10010387_59270</name>
</gene>
<reference evidence="2" key="2">
    <citation type="submission" date="2020-09" db="EMBL/GenBank/DDBJ databases">
        <authorList>
            <person name="Sun Q."/>
            <person name="Ohkuma M."/>
        </authorList>
    </citation>
    <scope>NUCLEOTIDE SEQUENCE</scope>
    <source>
        <strain evidence="2">JCM 4988</strain>
    </source>
</reference>
<feature type="transmembrane region" description="Helical" evidence="1">
    <location>
        <begin position="159"/>
        <end position="181"/>
    </location>
</feature>
<dbReference type="AlphaFoldDB" id="A0A918QMW6"/>
<keyword evidence="1" id="KW-1133">Transmembrane helix</keyword>
<dbReference type="Proteomes" id="UP000630936">
    <property type="component" value="Unassembled WGS sequence"/>
</dbReference>
<accession>A0A918QMW6</accession>
<proteinExistence type="predicted"/>
<reference evidence="2" key="1">
    <citation type="journal article" date="2014" name="Int. J. Syst. Evol. Microbiol.">
        <title>Complete genome sequence of Corynebacterium casei LMG S-19264T (=DSM 44701T), isolated from a smear-ripened cheese.</title>
        <authorList>
            <consortium name="US DOE Joint Genome Institute (JGI-PGF)"/>
            <person name="Walter F."/>
            <person name="Albersmeier A."/>
            <person name="Kalinowski J."/>
            <person name="Ruckert C."/>
        </authorList>
    </citation>
    <scope>NUCLEOTIDE SEQUENCE</scope>
    <source>
        <strain evidence="2">JCM 4988</strain>
    </source>
</reference>
<evidence type="ECO:0000256" key="1">
    <source>
        <dbReference type="SAM" id="Phobius"/>
    </source>
</evidence>
<organism evidence="2 3">
    <name type="scientific">Streptomyces inusitatus</name>
    <dbReference type="NCBI Taxonomy" id="68221"/>
    <lineage>
        <taxon>Bacteria</taxon>
        <taxon>Bacillati</taxon>
        <taxon>Actinomycetota</taxon>
        <taxon>Actinomycetes</taxon>
        <taxon>Kitasatosporales</taxon>
        <taxon>Streptomycetaceae</taxon>
        <taxon>Streptomyces</taxon>
    </lineage>
</organism>
<feature type="transmembrane region" description="Helical" evidence="1">
    <location>
        <begin position="34"/>
        <end position="52"/>
    </location>
</feature>
<name>A0A918QMW6_9ACTN</name>
<keyword evidence="1" id="KW-0812">Transmembrane</keyword>
<feature type="transmembrane region" description="Helical" evidence="1">
    <location>
        <begin position="228"/>
        <end position="249"/>
    </location>
</feature>
<evidence type="ECO:0000313" key="2">
    <source>
        <dbReference type="EMBL" id="GGZ57436.1"/>
    </source>
</evidence>
<keyword evidence="1" id="KW-0472">Membrane</keyword>
<evidence type="ECO:0000313" key="3">
    <source>
        <dbReference type="Proteomes" id="UP000630936"/>
    </source>
</evidence>
<protein>
    <submittedName>
        <fullName evidence="2">ABC transporter</fullName>
    </submittedName>
</protein>
<feature type="transmembrane region" description="Helical" evidence="1">
    <location>
        <begin position="114"/>
        <end position="139"/>
    </location>
</feature>
<sequence>MSVSVSVSVSVTAFTAFAAVLRSESLKIRSARSLGLTLALVFAVTAGFSVLMSTSLGPEEQAAPDFDPLESAYFGLNFGQVAAVCFGALAVAGEYRGGALRVSLTAVPRRGRFYAAKLAAVAVPSFAVGLVTGAVCFLAGQPLTAGGGMGPGDPGAVRAMVGCGLYLTLITLLAAGLATLLRGATAVLGLLIPLLMIVPFVIRGEGLIEYLPDRAGRQILFQDPVGSLGPWTGLAVLALWTAASVWAGWEALRRRDA</sequence>
<feature type="transmembrane region" description="Helical" evidence="1">
    <location>
        <begin position="6"/>
        <end position="22"/>
    </location>
</feature>